<organism evidence="1 2">
    <name type="scientific">Aureimonas glaciei</name>
    <dbReference type="NCBI Taxonomy" id="1776957"/>
    <lineage>
        <taxon>Bacteria</taxon>
        <taxon>Pseudomonadati</taxon>
        <taxon>Pseudomonadota</taxon>
        <taxon>Alphaproteobacteria</taxon>
        <taxon>Hyphomicrobiales</taxon>
        <taxon>Aurantimonadaceae</taxon>
        <taxon>Aureimonas</taxon>
    </lineage>
</organism>
<dbReference type="RefSeq" id="WP_188852573.1">
    <property type="nucleotide sequence ID" value="NZ_BMJJ01000008.1"/>
</dbReference>
<dbReference type="Gene3D" id="3.40.30.10">
    <property type="entry name" value="Glutaredoxin"/>
    <property type="match status" value="1"/>
</dbReference>
<sequence length="116" mass="12573">MLGLASGIGYSPATAAELLMFERKGCPFCARFDREIAPDYPRSAAGASATLRRVDIADSRTGGIAGLDPAVFAPTFVLVDGAREIGRLVGYPGRRYFYAELQTLIDQLPHRAKREP</sequence>
<dbReference type="AlphaFoldDB" id="A0A916Y197"/>
<name>A0A916Y197_9HYPH</name>
<proteinExistence type="predicted"/>
<protein>
    <recommendedName>
        <fullName evidence="3">SoxS protein</fullName>
    </recommendedName>
</protein>
<dbReference type="SUPFAM" id="SSF52833">
    <property type="entry name" value="Thioredoxin-like"/>
    <property type="match status" value="1"/>
</dbReference>
<keyword evidence="2" id="KW-1185">Reference proteome</keyword>
<accession>A0A916Y197</accession>
<evidence type="ECO:0008006" key="3">
    <source>
        <dbReference type="Google" id="ProtNLM"/>
    </source>
</evidence>
<dbReference type="InterPro" id="IPR036249">
    <property type="entry name" value="Thioredoxin-like_sf"/>
</dbReference>
<comment type="caution">
    <text evidence="1">The sequence shown here is derived from an EMBL/GenBank/DDBJ whole genome shotgun (WGS) entry which is preliminary data.</text>
</comment>
<dbReference type="Proteomes" id="UP000613160">
    <property type="component" value="Unassembled WGS sequence"/>
</dbReference>
<reference evidence="1" key="2">
    <citation type="submission" date="2020-09" db="EMBL/GenBank/DDBJ databases">
        <authorList>
            <person name="Sun Q."/>
            <person name="Zhou Y."/>
        </authorList>
    </citation>
    <scope>NUCLEOTIDE SEQUENCE</scope>
    <source>
        <strain evidence="1">CGMCC 1.15493</strain>
    </source>
</reference>
<dbReference type="EMBL" id="BMJJ01000008">
    <property type="protein sequence ID" value="GGD26839.1"/>
    <property type="molecule type" value="Genomic_DNA"/>
</dbReference>
<evidence type="ECO:0000313" key="2">
    <source>
        <dbReference type="Proteomes" id="UP000613160"/>
    </source>
</evidence>
<reference evidence="1" key="1">
    <citation type="journal article" date="2014" name="Int. J. Syst. Evol. Microbiol.">
        <title>Complete genome sequence of Corynebacterium casei LMG S-19264T (=DSM 44701T), isolated from a smear-ripened cheese.</title>
        <authorList>
            <consortium name="US DOE Joint Genome Institute (JGI-PGF)"/>
            <person name="Walter F."/>
            <person name="Albersmeier A."/>
            <person name="Kalinowski J."/>
            <person name="Ruckert C."/>
        </authorList>
    </citation>
    <scope>NUCLEOTIDE SEQUENCE</scope>
    <source>
        <strain evidence="1">CGMCC 1.15493</strain>
    </source>
</reference>
<evidence type="ECO:0000313" key="1">
    <source>
        <dbReference type="EMBL" id="GGD26839.1"/>
    </source>
</evidence>
<gene>
    <name evidence="1" type="ORF">GCM10011335_32380</name>
</gene>